<evidence type="ECO:0000313" key="6">
    <source>
        <dbReference type="Proteomes" id="UP000747110"/>
    </source>
</evidence>
<organism evidence="4 5">
    <name type="scientific">Volvox reticuliferus</name>
    <dbReference type="NCBI Taxonomy" id="1737510"/>
    <lineage>
        <taxon>Eukaryota</taxon>
        <taxon>Viridiplantae</taxon>
        <taxon>Chlorophyta</taxon>
        <taxon>core chlorophytes</taxon>
        <taxon>Chlorophyceae</taxon>
        <taxon>CS clade</taxon>
        <taxon>Chlamydomonadales</taxon>
        <taxon>Volvocaceae</taxon>
        <taxon>Volvox</taxon>
    </lineage>
</organism>
<evidence type="ECO:0000313" key="4">
    <source>
        <dbReference type="EMBL" id="GIM09777.1"/>
    </source>
</evidence>
<dbReference type="Gene3D" id="3.40.50.300">
    <property type="entry name" value="P-loop containing nucleotide triphosphate hydrolases"/>
    <property type="match status" value="1"/>
</dbReference>
<feature type="region of interest" description="Disordered" evidence="1">
    <location>
        <begin position="515"/>
        <end position="543"/>
    </location>
</feature>
<dbReference type="PROSITE" id="PS51363">
    <property type="entry name" value="W2"/>
    <property type="match status" value="1"/>
</dbReference>
<dbReference type="SUPFAM" id="SSF88723">
    <property type="entry name" value="PIN domain-like"/>
    <property type="match status" value="1"/>
</dbReference>
<dbReference type="EMBL" id="BNCP01000001">
    <property type="protein sequence ID" value="GIL69485.1"/>
    <property type="molecule type" value="Genomic_DNA"/>
</dbReference>
<keyword evidence="6" id="KW-1185">Reference proteome</keyword>
<evidence type="ECO:0000313" key="3">
    <source>
        <dbReference type="EMBL" id="GIL69485.1"/>
    </source>
</evidence>
<protein>
    <recommendedName>
        <fullName evidence="2">W2 domain-containing protein</fullName>
    </recommendedName>
</protein>
<feature type="compositionally biased region" description="Basic and acidic residues" evidence="1">
    <location>
        <begin position="1151"/>
        <end position="1181"/>
    </location>
</feature>
<feature type="compositionally biased region" description="Low complexity" evidence="1">
    <location>
        <begin position="721"/>
        <end position="731"/>
    </location>
</feature>
<dbReference type="SUPFAM" id="SSF52540">
    <property type="entry name" value="P-loop containing nucleoside triphosphate hydrolases"/>
    <property type="match status" value="1"/>
</dbReference>
<dbReference type="Gene3D" id="1.25.40.180">
    <property type="match status" value="1"/>
</dbReference>
<dbReference type="InterPro" id="IPR003307">
    <property type="entry name" value="W2_domain"/>
</dbReference>
<dbReference type="InterPro" id="IPR027417">
    <property type="entry name" value="P-loop_NTPase"/>
</dbReference>
<accession>A0A8J4GMT0</accession>
<feature type="domain" description="W2" evidence="2">
    <location>
        <begin position="1357"/>
        <end position="1555"/>
    </location>
</feature>
<evidence type="ECO:0000259" key="2">
    <source>
        <dbReference type="PROSITE" id="PS51363"/>
    </source>
</evidence>
<name>A0A8J4GMT0_9CHLO</name>
<proteinExistence type="predicted"/>
<feature type="compositionally biased region" description="Gly residues" evidence="1">
    <location>
        <begin position="732"/>
        <end position="743"/>
    </location>
</feature>
<sequence>MGVRGLKKLLENAGARPRVVSLQDNQAEGRKDKLLLVDAFNVMYYLVSKIGDSINWKSTSFLKELYQETCRYFGGLQRSGLQCVLIVDSAPAPRHELVYTERTRQVLVSGLVLNVEPVMFQACRDLGLEIIRSVDSADELLLAWAHRHRDTLFAVLSADSDFFVYGVPKIVNPDEVVIDAHCVSFQVWDSEDAWRAWHVAAVGPAGAYMPPLLRRAQIAAVLGNDTNRELRRRLEQRRAAAFATGLQRGVVAPVSPSVAVRAVVQLPSNVKRLDLDFFRKPPLSLRNLGEDDLTQINDTVQEYLNHDRAARDGTALSELTLTEAALPWLEPAVARRLVTTCSLPGHVRALACRGFTGIALPDPYWKQLQPLRCAVAEALLGNRAPGAAYWYEPAANILYRLTAAPPPQPHPEAAAAVHLAANWFQPEVYLPKVPIVEIDRHSAEAVVAGTLQQLRQPTLQQTVAHLQELQPELPPSMAILYALTVHCVDPDPAAWDEAAVRELLLPGVPLRDGAHIPTPAVSAEEAEQGEKSKGPRTRSGEPLIDVGSALSAHDWNDIDSKDVIAKVRSGPGYKLLKEIQPWDQVVAARARKGATAVGGNVMFSLARRGLEAGPGSPEWVEAQRAWNGARLKDRQQTLADMWSSANRWAASAAGTPMRHRHQQELLDLVDEHLRSAEQQSQSLRRRPLHVILSTPTGSGKTFTAVMMHKHVLLDRERDKASSVAGRAAGPRSRGGAGSGGGADGCALEERTGHPQMILVYSVPTKQVLKRVGQECEAHGVVYWTAARDGDFFQVRRPYSIRTKRGDGRTGAGTMKQQLDEVYKRGAMYDDLGGGKPDVIIADIYATAALMQTAAEASADKFYRSSNLVLYLDEPNMGIHLEMKVRKAVRQIMAFAPPTTILASATLPNWDELPAWWKGSGAAGATHVVITQEPYELPLCRLSVLDDVSGQLVPVSPLDLFEDAGQLATTLEHNPRARVLMLRFFSPDQANKLLGLEATADAELSAGVAALTITGKSGSPKRLAKSEGGPSSAASNVGEAEGEKTDEAEEAEDDAWKVLDQDIRGLRSEMLEPELLRLAAQPERFQQLREEWRSTPVSVSGGMRDVLSKQGVTLVATMKPRTLALQLAGKSADAKRWAEEARAVRAKVREAAAAKRDADKTRERAAKRGDEEGGRAGRHDDGMGSAGRVTLRPGLTVWADEADDVADDDTLVMLSKGFAYTTSGEVEPLVKRLYQQALLYVPERAGARPPLHTLVVDYSAVYGTDCPAVDTIVLCADLATHLCWEDHQQFMGRLRRDGTVIYPSMDMLRRAVLGGSKQQWTKRELHRAEQQRWQVEEALARHLEPLAVDAAADGSGTSGETTDATKAAAKELMRMLRPGSFSRADVACIVLTAALRNLVAPQPPLDGSAATAAAAATSTLDATRLCAAAQRRLTQWGALKPLKLLEYLRLQRPAEQQRLVTALEQLCIADDSTSRFLPCAGRLLQLLANEDLVEEEALTEWIEAATAPAVRAQADESDEEKAAAIRRAAESATAFRRAAAAVLRWLHESDEESGEEEA</sequence>
<dbReference type="Pfam" id="PF02020">
    <property type="entry name" value="W2"/>
    <property type="match status" value="1"/>
</dbReference>
<dbReference type="InterPro" id="IPR029060">
    <property type="entry name" value="PIN-like_dom_sf"/>
</dbReference>
<feature type="region of interest" description="Disordered" evidence="1">
    <location>
        <begin position="716"/>
        <end position="747"/>
    </location>
</feature>
<gene>
    <name evidence="3" type="ORF">Vretifemale_410</name>
    <name evidence="4" type="ORF">Vretimale_13594</name>
</gene>
<dbReference type="Proteomes" id="UP000722791">
    <property type="component" value="Unassembled WGS sequence"/>
</dbReference>
<comment type="caution">
    <text evidence="4">The sequence shown here is derived from an EMBL/GenBank/DDBJ whole genome shotgun (WGS) entry which is preliminary data.</text>
</comment>
<dbReference type="OrthoDB" id="553339at2759"/>
<reference evidence="4" key="1">
    <citation type="journal article" date="2021" name="Proc. Natl. Acad. Sci. U.S.A.">
        <title>Three genomes in the algal genus Volvox reveal the fate of a haploid sex-determining region after a transition to homothallism.</title>
        <authorList>
            <person name="Yamamoto K."/>
            <person name="Hamaji T."/>
            <person name="Kawai-Toyooka H."/>
            <person name="Matsuzaki R."/>
            <person name="Takahashi F."/>
            <person name="Nishimura Y."/>
            <person name="Kawachi M."/>
            <person name="Noguchi H."/>
            <person name="Minakuchi Y."/>
            <person name="Umen J.G."/>
            <person name="Toyoda A."/>
            <person name="Nozaki H."/>
        </authorList>
    </citation>
    <scope>NUCLEOTIDE SEQUENCE</scope>
    <source>
        <strain evidence="4">NIES-3785</strain>
        <strain evidence="3">NIES-3786</strain>
    </source>
</reference>
<dbReference type="Gene3D" id="3.40.50.1010">
    <property type="entry name" value="5'-nuclease"/>
    <property type="match status" value="1"/>
</dbReference>
<feature type="region of interest" description="Disordered" evidence="1">
    <location>
        <begin position="1016"/>
        <end position="1051"/>
    </location>
</feature>
<dbReference type="EMBL" id="BNCQ01000032">
    <property type="protein sequence ID" value="GIM09777.1"/>
    <property type="molecule type" value="Genomic_DNA"/>
</dbReference>
<dbReference type="Proteomes" id="UP000747110">
    <property type="component" value="Unassembled WGS sequence"/>
</dbReference>
<evidence type="ECO:0000313" key="5">
    <source>
        <dbReference type="Proteomes" id="UP000722791"/>
    </source>
</evidence>
<feature type="region of interest" description="Disordered" evidence="1">
    <location>
        <begin position="1151"/>
        <end position="1186"/>
    </location>
</feature>
<evidence type="ECO:0000256" key="1">
    <source>
        <dbReference type="SAM" id="MobiDB-lite"/>
    </source>
</evidence>